<feature type="domain" description="Reverse transcriptase Ty1/copia-type" evidence="1">
    <location>
        <begin position="34"/>
        <end position="163"/>
    </location>
</feature>
<keyword evidence="3" id="KW-1185">Reference proteome</keyword>
<evidence type="ECO:0000259" key="1">
    <source>
        <dbReference type="Pfam" id="PF07727"/>
    </source>
</evidence>
<protein>
    <recommendedName>
        <fullName evidence="1">Reverse transcriptase Ty1/copia-type domain-containing protein</fullName>
    </recommendedName>
</protein>
<dbReference type="PANTHER" id="PTHR11439:SF486">
    <property type="entry name" value="RLK (RECEPTOR-LIKE KINASE) PROTEIN, PUTATIVE-RELATED"/>
    <property type="match status" value="1"/>
</dbReference>
<sequence>MEEAKKSTDWREWRAAINVELESLQKCRVFGAVQETPPGFNPVGYKWVFVKKQNDKGEVVRFKARLVAQGFTQRYGLDYIDTYSPVMDHITFRYLINFSVHHQLCLHLVDIVTAYLYGNIDQEIYMKVPEGLGGFGASTSRSKFQAPSVRIYCSIYGLKQAGRGVLLHQSTYIHKILKQFSMDKAHPVRTPMVVRSLDMSRDVLGPRIEIEAVLGHKYPYMAAIGALMYLANTTHPDIAFVVNLLARYSHEPTLRHWTGIKQVFRYLRGTEDMGLYFTGSYDNLIGYADVGFMSDPHKGKSQTGYVFLSGGATISWRSVK</sequence>
<name>A0ABD1YS44_9MARC</name>
<comment type="caution">
    <text evidence="2">The sequence shown here is derived from an EMBL/GenBank/DDBJ whole genome shotgun (WGS) entry which is preliminary data.</text>
</comment>
<dbReference type="Proteomes" id="UP001605036">
    <property type="component" value="Unassembled WGS sequence"/>
</dbReference>
<proteinExistence type="predicted"/>
<evidence type="ECO:0000313" key="2">
    <source>
        <dbReference type="EMBL" id="KAL2632227.1"/>
    </source>
</evidence>
<dbReference type="PANTHER" id="PTHR11439">
    <property type="entry name" value="GAG-POL-RELATED RETROTRANSPOSON"/>
    <property type="match status" value="1"/>
</dbReference>
<dbReference type="Pfam" id="PF07727">
    <property type="entry name" value="RVT_2"/>
    <property type="match status" value="1"/>
</dbReference>
<dbReference type="EMBL" id="JBHFFA010000004">
    <property type="protein sequence ID" value="KAL2632227.1"/>
    <property type="molecule type" value="Genomic_DNA"/>
</dbReference>
<dbReference type="InterPro" id="IPR013103">
    <property type="entry name" value="RVT_2"/>
</dbReference>
<organism evidence="2 3">
    <name type="scientific">Riccia fluitans</name>
    <dbReference type="NCBI Taxonomy" id="41844"/>
    <lineage>
        <taxon>Eukaryota</taxon>
        <taxon>Viridiplantae</taxon>
        <taxon>Streptophyta</taxon>
        <taxon>Embryophyta</taxon>
        <taxon>Marchantiophyta</taxon>
        <taxon>Marchantiopsida</taxon>
        <taxon>Marchantiidae</taxon>
        <taxon>Marchantiales</taxon>
        <taxon>Ricciaceae</taxon>
        <taxon>Riccia</taxon>
    </lineage>
</organism>
<gene>
    <name evidence="2" type="ORF">R1flu_016913</name>
</gene>
<reference evidence="2 3" key="1">
    <citation type="submission" date="2024-09" db="EMBL/GenBank/DDBJ databases">
        <title>Chromosome-scale assembly of Riccia fluitans.</title>
        <authorList>
            <person name="Paukszto L."/>
            <person name="Sawicki J."/>
            <person name="Karawczyk K."/>
            <person name="Piernik-Szablinska J."/>
            <person name="Szczecinska M."/>
            <person name="Mazdziarz M."/>
        </authorList>
    </citation>
    <scope>NUCLEOTIDE SEQUENCE [LARGE SCALE GENOMIC DNA]</scope>
    <source>
        <strain evidence="2">Rf_01</strain>
        <tissue evidence="2">Aerial parts of the thallus</tissue>
    </source>
</reference>
<accession>A0ABD1YS44</accession>
<evidence type="ECO:0000313" key="3">
    <source>
        <dbReference type="Proteomes" id="UP001605036"/>
    </source>
</evidence>
<dbReference type="AlphaFoldDB" id="A0ABD1YS44"/>